<keyword evidence="7" id="KW-1133">Transmembrane helix</keyword>
<feature type="domain" description="Cadherin" evidence="12">
    <location>
        <begin position="234"/>
        <end position="340"/>
    </location>
</feature>
<evidence type="ECO:0000313" key="13">
    <source>
        <dbReference type="EMBL" id="KAK7590591.1"/>
    </source>
</evidence>
<evidence type="ECO:0000256" key="1">
    <source>
        <dbReference type="ARBA" id="ARBA00004251"/>
    </source>
</evidence>
<evidence type="ECO:0000259" key="12">
    <source>
        <dbReference type="PROSITE" id="PS50268"/>
    </source>
</evidence>
<gene>
    <name evidence="13" type="ORF">V9T40_002204</name>
</gene>
<protein>
    <recommendedName>
        <fullName evidence="12">Cadherin domain-containing protein</fullName>
    </recommendedName>
</protein>
<dbReference type="AlphaFoldDB" id="A0AAN9TI24"/>
<dbReference type="PROSITE" id="PS50268">
    <property type="entry name" value="CADHERIN_2"/>
    <property type="match status" value="5"/>
</dbReference>
<dbReference type="EMBL" id="JBBCAQ010000022">
    <property type="protein sequence ID" value="KAK7590591.1"/>
    <property type="molecule type" value="Genomic_DNA"/>
</dbReference>
<keyword evidence="2" id="KW-1003">Cell membrane</keyword>
<feature type="domain" description="Cadherin" evidence="12">
    <location>
        <begin position="23"/>
        <end position="121"/>
    </location>
</feature>
<comment type="subcellular location">
    <subcellularLocation>
        <location evidence="1">Cell membrane</location>
        <topology evidence="1">Single-pass type I membrane protein</topology>
    </subcellularLocation>
</comment>
<dbReference type="PANTHER" id="PTHR24028:SF328">
    <property type="entry name" value="CADHERIN-3"/>
    <property type="match status" value="1"/>
</dbReference>
<dbReference type="GO" id="GO:0005509">
    <property type="term" value="F:calcium ion binding"/>
    <property type="evidence" value="ECO:0007669"/>
    <property type="project" value="UniProtKB-UniRule"/>
</dbReference>
<dbReference type="InterPro" id="IPR002126">
    <property type="entry name" value="Cadherin-like_dom"/>
</dbReference>
<keyword evidence="8" id="KW-0472">Membrane</keyword>
<name>A0AAN9TI24_9HEMI</name>
<feature type="domain" description="Cadherin" evidence="12">
    <location>
        <begin position="122"/>
        <end position="233"/>
    </location>
</feature>
<evidence type="ECO:0000256" key="7">
    <source>
        <dbReference type="ARBA" id="ARBA00022989"/>
    </source>
</evidence>
<evidence type="ECO:0000256" key="10">
    <source>
        <dbReference type="PROSITE-ProRule" id="PRU00043"/>
    </source>
</evidence>
<keyword evidence="5" id="KW-0677">Repeat</keyword>
<keyword evidence="9" id="KW-0325">Glycoprotein</keyword>
<organism evidence="13 14">
    <name type="scientific">Parthenolecanium corni</name>
    <dbReference type="NCBI Taxonomy" id="536013"/>
    <lineage>
        <taxon>Eukaryota</taxon>
        <taxon>Metazoa</taxon>
        <taxon>Ecdysozoa</taxon>
        <taxon>Arthropoda</taxon>
        <taxon>Hexapoda</taxon>
        <taxon>Insecta</taxon>
        <taxon>Pterygota</taxon>
        <taxon>Neoptera</taxon>
        <taxon>Paraneoptera</taxon>
        <taxon>Hemiptera</taxon>
        <taxon>Sternorrhyncha</taxon>
        <taxon>Coccoidea</taxon>
        <taxon>Coccidae</taxon>
        <taxon>Parthenolecanium</taxon>
    </lineage>
</organism>
<sequence>MSAVATTMLIWLLLPALIVAASGENSRDLEISEGAAIGTRIGFIEDGVSSENGPPYLIIPVQGIAVDNDLDIDQKSGEIRTKVALDRETRASYYFVAVPLNGQHIHVTVRVLDENDNAPTFPAASMSIEFAENTPRDVKRTLNPARDLDVGNFNTQKYNIVAGNVNNVFRLWTHREKDDVLYVDLQVYGVLDRETTPSYSLTIEALDGGQPPLRGVMTVNVAIQDVNDNPPVFNQTRYFGQVAENATIGTSILRVLATDADSGENGAIEYTINRRQSDKDAYFEVDSSTGLITVNKPLDFEQKEVHELVVVAKDRGSQPLESTAFVSIKVTDVNDNQPSINLIFLSDDATPKISEGAEKGEFVARISVNDPDSKNEYANVNVTLDGGEGHFGLTTQDSIIYLVIVSMPIDRELKPNYTLSVVATDTGSPPLHASKTFNLQVTDINDNAPEFEQTQYYANVLEIAEPGTSVLQVMAVDRDEGVNSEIKYSIYEATDSRPAWFDIDPNTGLITTRTHVDCDTESMPKLTVVATDGGTPALSSTTIVLVTIHDVNDNEPIFGQTFYNVTIPEDQAKGSCIIKVRVQLLLWCW</sequence>
<feature type="chain" id="PRO_5042982806" description="Cadherin domain-containing protein" evidence="11">
    <location>
        <begin position="24"/>
        <end position="589"/>
    </location>
</feature>
<evidence type="ECO:0000256" key="4">
    <source>
        <dbReference type="ARBA" id="ARBA00022729"/>
    </source>
</evidence>
<dbReference type="FunFam" id="2.60.40.60:FF:000102">
    <property type="entry name" value="Dachsous cadherin-related 1b"/>
    <property type="match status" value="1"/>
</dbReference>
<dbReference type="PRINTS" id="PR00205">
    <property type="entry name" value="CADHERIN"/>
</dbReference>
<reference evidence="13 14" key="1">
    <citation type="submission" date="2024-03" db="EMBL/GenBank/DDBJ databases">
        <title>Adaptation during the transition from Ophiocordyceps entomopathogen to insect associate is accompanied by gene loss and intensified selection.</title>
        <authorList>
            <person name="Ward C.M."/>
            <person name="Onetto C.A."/>
            <person name="Borneman A.R."/>
        </authorList>
    </citation>
    <scope>NUCLEOTIDE SEQUENCE [LARGE SCALE GENOMIC DNA]</scope>
    <source>
        <strain evidence="13">AWRI1</strain>
        <tissue evidence="13">Single Adult Female</tissue>
    </source>
</reference>
<dbReference type="SUPFAM" id="SSF49313">
    <property type="entry name" value="Cadherin-like"/>
    <property type="match status" value="5"/>
</dbReference>
<evidence type="ECO:0000256" key="5">
    <source>
        <dbReference type="ARBA" id="ARBA00022737"/>
    </source>
</evidence>
<dbReference type="FunFam" id="2.60.40.60:FF:000020">
    <property type="entry name" value="Dachsous cadherin-related 1b"/>
    <property type="match status" value="2"/>
</dbReference>
<dbReference type="Pfam" id="PF00028">
    <property type="entry name" value="Cadherin"/>
    <property type="match status" value="4"/>
</dbReference>
<keyword evidence="4 11" id="KW-0732">Signal</keyword>
<dbReference type="PANTHER" id="PTHR24028">
    <property type="entry name" value="CADHERIN-87A"/>
    <property type="match status" value="1"/>
</dbReference>
<feature type="signal peptide" evidence="11">
    <location>
        <begin position="1"/>
        <end position="23"/>
    </location>
</feature>
<keyword evidence="6 10" id="KW-0106">Calcium</keyword>
<evidence type="ECO:0000256" key="6">
    <source>
        <dbReference type="ARBA" id="ARBA00022837"/>
    </source>
</evidence>
<dbReference type="GO" id="GO:0007156">
    <property type="term" value="P:homophilic cell adhesion via plasma membrane adhesion molecules"/>
    <property type="evidence" value="ECO:0007669"/>
    <property type="project" value="InterPro"/>
</dbReference>
<dbReference type="FunFam" id="2.60.40.60:FF:000007">
    <property type="entry name" value="Protocadherin alpha 2"/>
    <property type="match status" value="1"/>
</dbReference>
<feature type="domain" description="Cadherin" evidence="12">
    <location>
        <begin position="353"/>
        <end position="451"/>
    </location>
</feature>
<dbReference type="GO" id="GO:0009653">
    <property type="term" value="P:anatomical structure morphogenesis"/>
    <property type="evidence" value="ECO:0007669"/>
    <property type="project" value="UniProtKB-ARBA"/>
</dbReference>
<dbReference type="InterPro" id="IPR050174">
    <property type="entry name" value="Protocadherin/Cadherin-CA"/>
</dbReference>
<proteinExistence type="predicted"/>
<evidence type="ECO:0000256" key="8">
    <source>
        <dbReference type="ARBA" id="ARBA00023136"/>
    </source>
</evidence>
<dbReference type="GO" id="GO:0060429">
    <property type="term" value="P:epithelium development"/>
    <property type="evidence" value="ECO:0007669"/>
    <property type="project" value="UniProtKB-ARBA"/>
</dbReference>
<dbReference type="GO" id="GO:0005886">
    <property type="term" value="C:plasma membrane"/>
    <property type="evidence" value="ECO:0007669"/>
    <property type="project" value="UniProtKB-SubCell"/>
</dbReference>
<accession>A0AAN9TI24</accession>
<dbReference type="InterPro" id="IPR020894">
    <property type="entry name" value="Cadherin_CS"/>
</dbReference>
<comment type="caution">
    <text evidence="13">The sequence shown here is derived from an EMBL/GenBank/DDBJ whole genome shotgun (WGS) entry which is preliminary data.</text>
</comment>
<dbReference type="SMART" id="SM00112">
    <property type="entry name" value="CA"/>
    <property type="match status" value="5"/>
</dbReference>
<dbReference type="Proteomes" id="UP001367676">
    <property type="component" value="Unassembled WGS sequence"/>
</dbReference>
<feature type="domain" description="Cadherin" evidence="12">
    <location>
        <begin position="452"/>
        <end position="558"/>
    </location>
</feature>
<dbReference type="CDD" id="cd11304">
    <property type="entry name" value="Cadherin_repeat"/>
    <property type="match status" value="5"/>
</dbReference>
<evidence type="ECO:0000256" key="9">
    <source>
        <dbReference type="ARBA" id="ARBA00023180"/>
    </source>
</evidence>
<dbReference type="PROSITE" id="PS00232">
    <property type="entry name" value="CADHERIN_1"/>
    <property type="match status" value="3"/>
</dbReference>
<dbReference type="Gene3D" id="2.60.40.60">
    <property type="entry name" value="Cadherins"/>
    <property type="match status" value="6"/>
</dbReference>
<keyword evidence="3" id="KW-0812">Transmembrane</keyword>
<evidence type="ECO:0000256" key="2">
    <source>
        <dbReference type="ARBA" id="ARBA00022475"/>
    </source>
</evidence>
<dbReference type="InterPro" id="IPR015919">
    <property type="entry name" value="Cadherin-like_sf"/>
</dbReference>
<evidence type="ECO:0000256" key="3">
    <source>
        <dbReference type="ARBA" id="ARBA00022692"/>
    </source>
</evidence>
<keyword evidence="14" id="KW-1185">Reference proteome</keyword>
<evidence type="ECO:0000256" key="11">
    <source>
        <dbReference type="SAM" id="SignalP"/>
    </source>
</evidence>
<evidence type="ECO:0000313" key="14">
    <source>
        <dbReference type="Proteomes" id="UP001367676"/>
    </source>
</evidence>